<dbReference type="EMBL" id="AMZH03000216">
    <property type="protein sequence ID" value="RRT84870.1"/>
    <property type="molecule type" value="Genomic_DNA"/>
</dbReference>
<evidence type="ECO:0000313" key="17">
    <source>
        <dbReference type="EMBL" id="RRT84870.1"/>
    </source>
</evidence>
<evidence type="ECO:0000256" key="6">
    <source>
        <dbReference type="ARBA" id="ARBA00022729"/>
    </source>
</evidence>
<keyword evidence="7 13" id="KW-0378">Hydrolase</keyword>
<keyword evidence="13" id="KW-0746">Sphingolipid metabolism</keyword>
<evidence type="ECO:0000256" key="10">
    <source>
        <dbReference type="ARBA" id="ARBA00023180"/>
    </source>
</evidence>
<dbReference type="Gene3D" id="2.60.40.2300">
    <property type="entry name" value="Neutral/alkaline non-lysosomal ceramidase, C-terminal domain"/>
    <property type="match status" value="1"/>
</dbReference>
<keyword evidence="13" id="KW-0443">Lipid metabolism</keyword>
<dbReference type="GO" id="GO:0017040">
    <property type="term" value="F:N-acylsphingosine amidohydrolase activity"/>
    <property type="evidence" value="ECO:0007669"/>
    <property type="project" value="UniProtKB-UniRule"/>
</dbReference>
<keyword evidence="12" id="KW-0479">Metal-binding</keyword>
<comment type="similarity">
    <text evidence="4 13">Belongs to the neutral ceramidase family.</text>
</comment>
<evidence type="ECO:0000256" key="7">
    <source>
        <dbReference type="ARBA" id="ARBA00022801"/>
    </source>
</evidence>
<evidence type="ECO:0000256" key="13">
    <source>
        <dbReference type="RuleBase" id="RU366019"/>
    </source>
</evidence>
<protein>
    <recommendedName>
        <fullName evidence="13">Neutral ceramidase</fullName>
        <ecNumber evidence="13">3.5.1.23</ecNumber>
    </recommendedName>
</protein>
<dbReference type="PANTHER" id="PTHR12670:SF1">
    <property type="entry name" value="NEUTRAL CERAMIDASE"/>
    <property type="match status" value="1"/>
</dbReference>
<feature type="domain" description="Neutral/alkaline non-lysosomal ceramidase N-terminal" evidence="15">
    <location>
        <begin position="259"/>
        <end position="351"/>
    </location>
</feature>
<dbReference type="GO" id="GO:0005783">
    <property type="term" value="C:endoplasmic reticulum"/>
    <property type="evidence" value="ECO:0007669"/>
    <property type="project" value="UniProtKB-SubCell"/>
</dbReference>
<dbReference type="AlphaFoldDB" id="A0A427B8N2"/>
<feature type="domain" description="Neutral/alkaline non-lysosomal ceramidase C-terminal" evidence="16">
    <location>
        <begin position="428"/>
        <end position="591"/>
    </location>
</feature>
<keyword evidence="10" id="KW-0325">Glycoprotein</keyword>
<dbReference type="InterPro" id="IPR031329">
    <property type="entry name" value="NEUT/ALK_ceramidase_N"/>
</dbReference>
<feature type="binding site" evidence="12">
    <location>
        <position position="194"/>
    </location>
    <ligand>
        <name>Zn(2+)</name>
        <dbReference type="ChEBI" id="CHEBI:29105"/>
    </ligand>
</feature>
<keyword evidence="9" id="KW-0333">Golgi apparatus</keyword>
<evidence type="ECO:0000256" key="9">
    <source>
        <dbReference type="ARBA" id="ARBA00023034"/>
    </source>
</evidence>
<evidence type="ECO:0000256" key="3">
    <source>
        <dbReference type="ARBA" id="ARBA00004613"/>
    </source>
</evidence>
<comment type="subcellular location">
    <subcellularLocation>
        <location evidence="1">Endoplasmic reticulum</location>
    </subcellularLocation>
    <subcellularLocation>
        <location evidence="2">Golgi apparatus</location>
    </subcellularLocation>
    <subcellularLocation>
        <location evidence="3">Secreted</location>
    </subcellularLocation>
</comment>
<reference evidence="17 18" key="1">
    <citation type="journal article" date="2014" name="Agronomy (Basel)">
        <title>A Draft Genome Sequence for Ensete ventricosum, the Drought-Tolerant Tree Against Hunger.</title>
        <authorList>
            <person name="Harrison J."/>
            <person name="Moore K.A."/>
            <person name="Paszkiewicz K."/>
            <person name="Jones T."/>
            <person name="Grant M."/>
            <person name="Ambacheew D."/>
            <person name="Muzemil S."/>
            <person name="Studholme D.J."/>
        </authorList>
    </citation>
    <scope>NUCLEOTIDE SEQUENCE [LARGE SCALE GENOMIC DNA]</scope>
</reference>
<keyword evidence="6 14" id="KW-0732">Signal</keyword>
<name>A0A427B8N2_ENSVE</name>
<feature type="domain" description="Neutral/alkaline non-lysosomal ceramidase N-terminal" evidence="15">
    <location>
        <begin position="25"/>
        <end position="174"/>
    </location>
</feature>
<evidence type="ECO:0000256" key="1">
    <source>
        <dbReference type="ARBA" id="ARBA00004240"/>
    </source>
</evidence>
<dbReference type="GO" id="GO:0046514">
    <property type="term" value="P:ceramide catabolic process"/>
    <property type="evidence" value="ECO:0007669"/>
    <property type="project" value="InterPro"/>
</dbReference>
<feature type="domain" description="Neutral/alkaline non-lysosomal ceramidase N-terminal" evidence="15">
    <location>
        <begin position="182"/>
        <end position="225"/>
    </location>
</feature>
<dbReference type="GO" id="GO:0046512">
    <property type="term" value="P:sphingosine biosynthetic process"/>
    <property type="evidence" value="ECO:0007669"/>
    <property type="project" value="TreeGrafter"/>
</dbReference>
<proteinExistence type="inferred from homology"/>
<keyword evidence="8" id="KW-0256">Endoplasmic reticulum</keyword>
<evidence type="ECO:0000256" key="12">
    <source>
        <dbReference type="PIRSR" id="PIRSR606823-2"/>
    </source>
</evidence>
<evidence type="ECO:0000259" key="15">
    <source>
        <dbReference type="Pfam" id="PF04734"/>
    </source>
</evidence>
<comment type="cofactor">
    <cofactor evidence="12">
        <name>Zn(2+)</name>
        <dbReference type="ChEBI" id="CHEBI:29105"/>
    </cofactor>
    <text evidence="12">Binds 1 zinc ion per subunit.</text>
</comment>
<evidence type="ECO:0000256" key="2">
    <source>
        <dbReference type="ARBA" id="ARBA00004555"/>
    </source>
</evidence>
<evidence type="ECO:0000256" key="5">
    <source>
        <dbReference type="ARBA" id="ARBA00022525"/>
    </source>
</evidence>
<dbReference type="InterPro" id="IPR006823">
    <property type="entry name" value="Ceramidase_alk"/>
</dbReference>
<keyword evidence="12" id="KW-0862">Zinc</keyword>
<dbReference type="EC" id="3.5.1.23" evidence="13"/>
<keyword evidence="5" id="KW-0964">Secreted</keyword>
<sequence length="592" mass="64809">MDMWSCILLLVSVLNIGGALSDSTYLIGLGSYDITGPAADVNMMGYANAEQIASGVHFRLKARTFVVAEPGGNRVVFVNLDACMASQLLIPILANSELCLLSGRYGNMYNEKNVAISGIHTHGGPGGYLQYVVYIITSLGFVRQSFDAIVDGIEQSIIEAHENLRPGSIFVNNGNEFLDEKWGAVGSFNWFATHGTSMSRTNSLISGDNKGAAARFMEDWAEQEGLPKGSDSRYHGAVVTGLRHSRLYQRVSIIIPQPHENGVYPDEFESTRIIGDRQFVKAVELFDTASEPVKGKVDYRQTYLDFSKLEVTLPDGDQKVVKTCPAAVGFAFAAGTTDGPGMFDFKQGDDKVRCKELVFIIFPFNTSSTNNPNRPGGHPLCPWSLLQWLEGVSEMRCEQYLPVMAVVNLVGASALYGPHTLSGYIQEFKKLASALVNGKSFGSDLQPPDLLDKQISLLPPVVMDATPAGVKFGDTSADVPENSAFRPGDMVTATFWSACPRNDLLTKGTFSLVEFLDSSSTWLAAYDDDDFSLRFKWSRPSKLSPYSHATLEWRIPETVVAGVYRLRHFGASKSLLEEISHFTGTSRAFVVL</sequence>
<dbReference type="GO" id="GO:0042759">
    <property type="term" value="P:long-chain fatty acid biosynthetic process"/>
    <property type="evidence" value="ECO:0007669"/>
    <property type="project" value="TreeGrafter"/>
</dbReference>
<evidence type="ECO:0000313" key="18">
    <source>
        <dbReference type="Proteomes" id="UP000287651"/>
    </source>
</evidence>
<dbReference type="Proteomes" id="UP000287651">
    <property type="component" value="Unassembled WGS sequence"/>
</dbReference>
<evidence type="ECO:0000256" key="14">
    <source>
        <dbReference type="SAM" id="SignalP"/>
    </source>
</evidence>
<comment type="catalytic activity">
    <reaction evidence="11 13">
        <text>an N-acylsphing-4-enine + H2O = sphing-4-enine + a fatty acid</text>
        <dbReference type="Rhea" id="RHEA:20856"/>
        <dbReference type="ChEBI" id="CHEBI:15377"/>
        <dbReference type="ChEBI" id="CHEBI:28868"/>
        <dbReference type="ChEBI" id="CHEBI:52639"/>
        <dbReference type="ChEBI" id="CHEBI:57756"/>
        <dbReference type="EC" id="3.5.1.23"/>
    </reaction>
</comment>
<dbReference type="GO" id="GO:0046872">
    <property type="term" value="F:metal ion binding"/>
    <property type="evidence" value="ECO:0007669"/>
    <property type="project" value="UniProtKB-KW"/>
</dbReference>
<dbReference type="GO" id="GO:0016020">
    <property type="term" value="C:membrane"/>
    <property type="evidence" value="ECO:0007669"/>
    <property type="project" value="GOC"/>
</dbReference>
<dbReference type="InterPro" id="IPR038445">
    <property type="entry name" value="NCDase_C_sf"/>
</dbReference>
<dbReference type="GO" id="GO:0005576">
    <property type="term" value="C:extracellular region"/>
    <property type="evidence" value="ECO:0007669"/>
    <property type="project" value="UniProtKB-SubCell"/>
</dbReference>
<accession>A0A427B8N2</accession>
<dbReference type="FunFam" id="2.60.40.2300:FF:000002">
    <property type="entry name" value="Neutral/alkaline non-lysosomal ceramidase"/>
    <property type="match status" value="1"/>
</dbReference>
<organism evidence="17 18">
    <name type="scientific">Ensete ventricosum</name>
    <name type="common">Abyssinian banana</name>
    <name type="synonym">Musa ensete</name>
    <dbReference type="NCBI Taxonomy" id="4639"/>
    <lineage>
        <taxon>Eukaryota</taxon>
        <taxon>Viridiplantae</taxon>
        <taxon>Streptophyta</taxon>
        <taxon>Embryophyta</taxon>
        <taxon>Tracheophyta</taxon>
        <taxon>Spermatophyta</taxon>
        <taxon>Magnoliopsida</taxon>
        <taxon>Liliopsida</taxon>
        <taxon>Zingiberales</taxon>
        <taxon>Musaceae</taxon>
        <taxon>Ensete</taxon>
    </lineage>
</organism>
<dbReference type="InterPro" id="IPR031331">
    <property type="entry name" value="NEUT/ALK_ceramidase_C"/>
</dbReference>
<feature type="binding site" evidence="12">
    <location>
        <position position="120"/>
    </location>
    <ligand>
        <name>Zn(2+)</name>
        <dbReference type="ChEBI" id="CHEBI:29105"/>
    </ligand>
</feature>
<feature type="chain" id="PRO_5019048091" description="Neutral ceramidase" evidence="14">
    <location>
        <begin position="22"/>
        <end position="592"/>
    </location>
</feature>
<dbReference type="Pfam" id="PF17048">
    <property type="entry name" value="Ceramidse_alk_C"/>
    <property type="match status" value="1"/>
</dbReference>
<evidence type="ECO:0000256" key="8">
    <source>
        <dbReference type="ARBA" id="ARBA00022824"/>
    </source>
</evidence>
<evidence type="ECO:0000259" key="16">
    <source>
        <dbReference type="Pfam" id="PF17048"/>
    </source>
</evidence>
<evidence type="ECO:0000256" key="4">
    <source>
        <dbReference type="ARBA" id="ARBA00009835"/>
    </source>
</evidence>
<dbReference type="GO" id="GO:0005794">
    <property type="term" value="C:Golgi apparatus"/>
    <property type="evidence" value="ECO:0007669"/>
    <property type="project" value="UniProtKB-SubCell"/>
</dbReference>
<comment type="caution">
    <text evidence="17">The sequence shown here is derived from an EMBL/GenBank/DDBJ whole genome shotgun (WGS) entry which is preliminary data.</text>
</comment>
<gene>
    <name evidence="17" type="ORF">B296_00002238</name>
</gene>
<evidence type="ECO:0000256" key="11">
    <source>
        <dbReference type="ARBA" id="ARBA00048057"/>
    </source>
</evidence>
<dbReference type="PANTHER" id="PTHR12670">
    <property type="entry name" value="CERAMIDASE"/>
    <property type="match status" value="1"/>
</dbReference>
<dbReference type="Pfam" id="PF04734">
    <property type="entry name" value="Ceramidase_alk"/>
    <property type="match status" value="3"/>
</dbReference>
<feature type="signal peptide" evidence="14">
    <location>
        <begin position="1"/>
        <end position="21"/>
    </location>
</feature>